<dbReference type="Pfam" id="PF14402">
    <property type="entry name" value="7TM_transglut"/>
    <property type="match status" value="1"/>
</dbReference>
<feature type="transmembrane region" description="Helical" evidence="1">
    <location>
        <begin position="378"/>
        <end position="399"/>
    </location>
</feature>
<feature type="domain" description="Inactive transglutaminase fused to 7 transmembrane helices" evidence="2">
    <location>
        <begin position="23"/>
        <end position="182"/>
    </location>
</feature>
<feature type="transmembrane region" description="Helical" evidence="1">
    <location>
        <begin position="311"/>
        <end position="330"/>
    </location>
</feature>
<evidence type="ECO:0000313" key="4">
    <source>
        <dbReference type="EMBL" id="SCX75127.1"/>
    </source>
</evidence>
<keyword evidence="1 4" id="KW-0812">Transmembrane</keyword>
<dbReference type="STRING" id="381306.AN478_13215"/>
<proteinExistence type="predicted"/>
<dbReference type="OrthoDB" id="253840at2"/>
<keyword evidence="1" id="KW-0472">Membrane</keyword>
<sequence>MPRTSFYVLVGVLLAVGLAMTLHRHLVMEVPLLPGEEREVWEVEAVVTFQAQGDPVKASLAIPASPPGFRLLTESTASTGYGLNYLDEEGGRRAQWTKRRATGTQQLYYAAQFLVAPGDPPPPPIPPRPPRTVVWESPLGAAAKEVLDQARQRSADPLSLARELASRLADPGDDENVQLLAKRFDAPDLLVRLLHQAGISARTVEGLRLRDSRRRQSTETWVTVHDAEAGRLLINPRDGSTGRPEDLLLWGTGHAPLLEVEGGKDSRVLYSMIQRSIPASSAMQDQLREESLLDFSIHSLPLGEQALFKNILLIPVGALMVVLLRILVGIQTSGTFMPVLIALAFMQTTLTTGLIAFVLIVGTGLLIRNYLSRLNLLLVARVSAVIITVILIISLYSLLAYRLGVNQGLVITFFPTIILSWTIERMSILWEEEGAWEVLIQGSGSLLTAVLAYLAMSEPLVRHLSFNFLGVQLILMAVVLLLGSYTGYRLSELHRFRHLGEERG</sequence>
<evidence type="ECO:0000259" key="3">
    <source>
        <dbReference type="Pfam" id="PF14402"/>
    </source>
</evidence>
<name>A0A0P9C7M8_9GAMM</name>
<protein>
    <submittedName>
        <fullName evidence="4">Inactive transglutaminase fused to 7 transmembrane helices</fullName>
    </submittedName>
</protein>
<evidence type="ECO:0000313" key="5">
    <source>
        <dbReference type="Proteomes" id="UP000183104"/>
    </source>
</evidence>
<dbReference type="InterPro" id="IPR025840">
    <property type="entry name" value="7TM_transglut"/>
</dbReference>
<dbReference type="Proteomes" id="UP000183104">
    <property type="component" value="Unassembled WGS sequence"/>
</dbReference>
<keyword evidence="5" id="KW-1185">Reference proteome</keyword>
<feature type="transmembrane region" description="Helical" evidence="1">
    <location>
        <begin position="468"/>
        <end position="488"/>
    </location>
</feature>
<feature type="transmembrane region" description="Helical" evidence="1">
    <location>
        <begin position="336"/>
        <end position="366"/>
    </location>
</feature>
<feature type="transmembrane region" description="Helical" evidence="1">
    <location>
        <begin position="405"/>
        <end position="423"/>
    </location>
</feature>
<organism evidence="4 5">
    <name type="scientific">Thiohalorhabdus denitrificans</name>
    <dbReference type="NCBI Taxonomy" id="381306"/>
    <lineage>
        <taxon>Bacteria</taxon>
        <taxon>Pseudomonadati</taxon>
        <taxon>Pseudomonadota</taxon>
        <taxon>Gammaproteobacteria</taxon>
        <taxon>Thiohalorhabdales</taxon>
        <taxon>Thiohalorhabdaceae</taxon>
        <taxon>Thiohalorhabdus</taxon>
    </lineage>
</organism>
<dbReference type="AlphaFoldDB" id="A0A0P9C7M8"/>
<dbReference type="Pfam" id="PF14400">
    <property type="entry name" value="Transglut_i_TM"/>
    <property type="match status" value="1"/>
</dbReference>
<dbReference type="EMBL" id="FMUN01000001">
    <property type="protein sequence ID" value="SCX75127.1"/>
    <property type="molecule type" value="Genomic_DNA"/>
</dbReference>
<dbReference type="RefSeq" id="WP_054967069.1">
    <property type="nucleotide sequence ID" value="NZ_FMUN01000001.1"/>
</dbReference>
<accession>A0A0P9C7M8</accession>
<keyword evidence="1" id="KW-1133">Transmembrane helix</keyword>
<evidence type="ECO:0000256" key="1">
    <source>
        <dbReference type="SAM" id="Phobius"/>
    </source>
</evidence>
<feature type="domain" description="7 transmembrane helices usually fused to an inactive transglutaminase" evidence="3">
    <location>
        <begin position="256"/>
        <end position="499"/>
    </location>
</feature>
<feature type="transmembrane region" description="Helical" evidence="1">
    <location>
        <begin position="6"/>
        <end position="23"/>
    </location>
</feature>
<evidence type="ECO:0000259" key="2">
    <source>
        <dbReference type="Pfam" id="PF14400"/>
    </source>
</evidence>
<gene>
    <name evidence="4" type="ORF">SAMN05661077_0207</name>
</gene>
<dbReference type="PATRIC" id="fig|381306.5.peg.1802"/>
<reference evidence="5" key="1">
    <citation type="submission" date="2016-10" db="EMBL/GenBank/DDBJ databases">
        <authorList>
            <person name="Varghese N."/>
        </authorList>
    </citation>
    <scope>NUCLEOTIDE SEQUENCE [LARGE SCALE GENOMIC DNA]</scope>
    <source>
        <strain evidence="5">HL 19</strain>
    </source>
</reference>
<feature type="transmembrane region" description="Helical" evidence="1">
    <location>
        <begin position="435"/>
        <end position="456"/>
    </location>
</feature>
<dbReference type="InterPro" id="IPR025838">
    <property type="entry name" value="Transglut_i_TM"/>
</dbReference>